<name>A0A220U8P1_9BACI</name>
<sequence>MSKLYAIHGGESIFAIVKADSKEKAFDVFASNQVGDEIIREHISEFVVNSGLLEDFYKDDKGSFFDDFTGEYPKRIKQLDKQEQKNYVDSWIEGNINQFWNDKPQFAAEYLKELNNSLNSSDNYKAEFSHEFWLDTIKRVIQKGDWYEDFDIVKIELEDDNYQLIYDN</sequence>
<dbReference type="KEGG" id="vil:CFK37_19055"/>
<dbReference type="Proteomes" id="UP000198312">
    <property type="component" value="Chromosome"/>
</dbReference>
<dbReference type="OrthoDB" id="2970271at2"/>
<reference evidence="1 2" key="1">
    <citation type="submission" date="2017-07" db="EMBL/GenBank/DDBJ databases">
        <title>Virgibacillus sp. LM2416.</title>
        <authorList>
            <person name="Tak E.J."/>
            <person name="Bae J.-W."/>
        </authorList>
    </citation>
    <scope>NUCLEOTIDE SEQUENCE [LARGE SCALE GENOMIC DNA]</scope>
    <source>
        <strain evidence="1 2">LM2416</strain>
    </source>
</reference>
<dbReference type="AlphaFoldDB" id="A0A220U8P1"/>
<accession>A0A220U8P1</accession>
<keyword evidence="2" id="KW-1185">Reference proteome</keyword>
<evidence type="ECO:0000313" key="2">
    <source>
        <dbReference type="Proteomes" id="UP000198312"/>
    </source>
</evidence>
<dbReference type="RefSeq" id="WP_089063361.1">
    <property type="nucleotide sequence ID" value="NZ_CP022315.1"/>
</dbReference>
<organism evidence="1 2">
    <name type="scientific">Virgibacillus phasianinus</name>
    <dbReference type="NCBI Taxonomy" id="2017483"/>
    <lineage>
        <taxon>Bacteria</taxon>
        <taxon>Bacillati</taxon>
        <taxon>Bacillota</taxon>
        <taxon>Bacilli</taxon>
        <taxon>Bacillales</taxon>
        <taxon>Bacillaceae</taxon>
        <taxon>Virgibacillus</taxon>
    </lineage>
</organism>
<evidence type="ECO:0000313" key="1">
    <source>
        <dbReference type="EMBL" id="ASK64103.1"/>
    </source>
</evidence>
<proteinExistence type="predicted"/>
<gene>
    <name evidence="1" type="ORF">CFK37_19055</name>
</gene>
<protein>
    <submittedName>
        <fullName evidence="1">Uncharacterized protein</fullName>
    </submittedName>
</protein>
<dbReference type="EMBL" id="CP022315">
    <property type="protein sequence ID" value="ASK64103.1"/>
    <property type="molecule type" value="Genomic_DNA"/>
</dbReference>